<dbReference type="Gene3D" id="3.90.550.10">
    <property type="entry name" value="Spore Coat Polysaccharide Biosynthesis Protein SpsA, Chain A"/>
    <property type="match status" value="1"/>
</dbReference>
<evidence type="ECO:0000259" key="1">
    <source>
        <dbReference type="Pfam" id="PF00535"/>
    </source>
</evidence>
<evidence type="ECO:0000313" key="3">
    <source>
        <dbReference type="Proteomes" id="UP000249377"/>
    </source>
</evidence>
<sequence>MGYEITLILPVRNIENDIVRVLDTARDQVDNFSAEFIVVDMASEDATLWRALHYIESHGLSGMVLQNGEGSVSEALNTGIQKAAGKYLSFVFARRLYRPFLRDYLTTVREENADFVFGATSEEEQKMVLQRKRNQLLRYRTGTELLRAIQAGETRLDIAAVMVRTAFLRGKAISFTRDCSFGYAEEFLIRCILQAERLQQAPVLLQRNTVNEWSQGKQEVIGARIFQKVDAVIRISELLARMNVDEDLRLYYREQRIPEAVMECVDILLREKMQYNAVRGLLRLSGYDKLLKSGGHTPKALRRRILRWNTAPWLYKPLKKAESRPQKD</sequence>
<name>A0A328U8F9_9FIRM</name>
<dbReference type="RefSeq" id="WP_112333679.1">
    <property type="nucleotide sequence ID" value="NZ_QLYR01000014.1"/>
</dbReference>
<accession>A0A328U8F9</accession>
<evidence type="ECO:0000313" key="2">
    <source>
        <dbReference type="EMBL" id="RAQ22193.1"/>
    </source>
</evidence>
<reference evidence="2 3" key="1">
    <citation type="submission" date="2018-06" db="EMBL/GenBank/DDBJ databases">
        <title>Noncontiguous genome sequence of Ruminococcaceae bacterium ASD2818.</title>
        <authorList>
            <person name="Chaplin A.V."/>
            <person name="Sokolova S.R."/>
            <person name="Kochetkova T.O."/>
            <person name="Goltsov A.Y."/>
            <person name="Trofimov D.Y."/>
            <person name="Efimov B.A."/>
        </authorList>
    </citation>
    <scope>NUCLEOTIDE SEQUENCE [LARGE SCALE GENOMIC DNA]</scope>
    <source>
        <strain evidence="2 3">ASD2818</strain>
    </source>
</reference>
<comment type="caution">
    <text evidence="2">The sequence shown here is derived from an EMBL/GenBank/DDBJ whole genome shotgun (WGS) entry which is preliminary data.</text>
</comment>
<keyword evidence="3" id="KW-1185">Reference proteome</keyword>
<proteinExistence type="predicted"/>
<feature type="domain" description="Glycosyltransferase 2-like" evidence="1">
    <location>
        <begin position="7"/>
        <end position="141"/>
    </location>
</feature>
<dbReference type="Pfam" id="PF00535">
    <property type="entry name" value="Glycos_transf_2"/>
    <property type="match status" value="1"/>
</dbReference>
<organism evidence="2 3">
    <name type="scientific">Hydrogeniiclostridium mannosilyticum</name>
    <dbReference type="NCBI Taxonomy" id="2764322"/>
    <lineage>
        <taxon>Bacteria</taxon>
        <taxon>Bacillati</taxon>
        <taxon>Bacillota</taxon>
        <taxon>Clostridia</taxon>
        <taxon>Eubacteriales</taxon>
        <taxon>Acutalibacteraceae</taxon>
        <taxon>Hydrogeniiclostridium</taxon>
    </lineage>
</organism>
<dbReference type="SUPFAM" id="SSF53448">
    <property type="entry name" value="Nucleotide-diphospho-sugar transferases"/>
    <property type="match status" value="1"/>
</dbReference>
<dbReference type="AlphaFoldDB" id="A0A328U8F9"/>
<protein>
    <submittedName>
        <fullName evidence="2">Glycosyltransferase family 2 protein</fullName>
    </submittedName>
</protein>
<dbReference type="Proteomes" id="UP000249377">
    <property type="component" value="Unassembled WGS sequence"/>
</dbReference>
<keyword evidence="2" id="KW-0808">Transferase</keyword>
<dbReference type="CDD" id="cd00761">
    <property type="entry name" value="Glyco_tranf_GTA_type"/>
    <property type="match status" value="1"/>
</dbReference>
<dbReference type="InterPro" id="IPR029044">
    <property type="entry name" value="Nucleotide-diphossugar_trans"/>
</dbReference>
<dbReference type="GO" id="GO:0016740">
    <property type="term" value="F:transferase activity"/>
    <property type="evidence" value="ECO:0007669"/>
    <property type="project" value="UniProtKB-KW"/>
</dbReference>
<dbReference type="InterPro" id="IPR001173">
    <property type="entry name" value="Glyco_trans_2-like"/>
</dbReference>
<gene>
    <name evidence="2" type="ORF">DPQ25_13415</name>
</gene>
<dbReference type="EMBL" id="QLYR01000014">
    <property type="protein sequence ID" value="RAQ22193.1"/>
    <property type="molecule type" value="Genomic_DNA"/>
</dbReference>